<dbReference type="EMBL" id="CP096040">
    <property type="protein sequence ID" value="USQ97950.1"/>
    <property type="molecule type" value="Genomic_DNA"/>
</dbReference>
<feature type="compositionally biased region" description="Basic and acidic residues" evidence="1">
    <location>
        <begin position="18"/>
        <end position="29"/>
    </location>
</feature>
<dbReference type="Proteomes" id="UP001057520">
    <property type="component" value="Chromosome"/>
</dbReference>
<keyword evidence="4" id="KW-1185">Reference proteome</keyword>
<gene>
    <name evidence="3" type="ORF">MZV50_10590</name>
</gene>
<proteinExistence type="predicted"/>
<evidence type="ECO:0000256" key="1">
    <source>
        <dbReference type="SAM" id="MobiDB-lite"/>
    </source>
</evidence>
<reference evidence="3 4" key="1">
    <citation type="submission" date="2022-04" db="EMBL/GenBank/DDBJ databases">
        <title>Genome sequence of soybean root-associated Caulobacter segnis RL271.</title>
        <authorList>
            <person name="Longley R."/>
            <person name="Bonito G."/>
            <person name="Trigodet F."/>
            <person name="Crosson S."/>
            <person name="Fiebig A."/>
        </authorList>
    </citation>
    <scope>NUCLEOTIDE SEQUENCE [LARGE SCALE GENOMIC DNA]</scope>
    <source>
        <strain evidence="3 4">RL271</strain>
    </source>
</reference>
<protein>
    <submittedName>
        <fullName evidence="3">Uncharacterized protein</fullName>
    </submittedName>
</protein>
<keyword evidence="2" id="KW-0812">Transmembrane</keyword>
<sequence length="252" mass="27535">MGTEFSADTNVRPLSSIRDSEPRARRQDHAGPATVTRLAEHRTVGLAPPPVFFASRMVAEGRGTRVVEYCVVDILGAVKLMVTVTWNAEPSRPGTWTPTSPALAAVLLIGQLFRRCRVVVARHLEDETLQPLQTGALDLDLIEMGDILDRHDAGQAASGLDGQIERLRADAARPDNAHGDALLLKACWSLVDAHLRGRRQIPTGFRPLPRTDIPFQPIGWIRTDARALVWWLGAALLIQICVSSALWLLPGG</sequence>
<organism evidence="3 4">
    <name type="scientific">Caulobacter segnis</name>
    <dbReference type="NCBI Taxonomy" id="88688"/>
    <lineage>
        <taxon>Bacteria</taxon>
        <taxon>Pseudomonadati</taxon>
        <taxon>Pseudomonadota</taxon>
        <taxon>Alphaproteobacteria</taxon>
        <taxon>Caulobacterales</taxon>
        <taxon>Caulobacteraceae</taxon>
        <taxon>Caulobacter</taxon>
    </lineage>
</organism>
<name>A0ABY4ZYV1_9CAUL</name>
<evidence type="ECO:0000313" key="4">
    <source>
        <dbReference type="Proteomes" id="UP001057520"/>
    </source>
</evidence>
<feature type="transmembrane region" description="Helical" evidence="2">
    <location>
        <begin position="228"/>
        <end position="249"/>
    </location>
</feature>
<feature type="compositionally biased region" description="Polar residues" evidence="1">
    <location>
        <begin position="1"/>
        <end position="13"/>
    </location>
</feature>
<evidence type="ECO:0000313" key="3">
    <source>
        <dbReference type="EMBL" id="USQ97950.1"/>
    </source>
</evidence>
<feature type="region of interest" description="Disordered" evidence="1">
    <location>
        <begin position="1"/>
        <end position="33"/>
    </location>
</feature>
<accession>A0ABY4ZYV1</accession>
<keyword evidence="2" id="KW-0472">Membrane</keyword>
<evidence type="ECO:0000256" key="2">
    <source>
        <dbReference type="SAM" id="Phobius"/>
    </source>
</evidence>
<keyword evidence="2" id="KW-1133">Transmembrane helix</keyword>